<evidence type="ECO:0000313" key="1">
    <source>
        <dbReference type="EMBL" id="KAH8027743.1"/>
    </source>
</evidence>
<dbReference type="VEuPathDB" id="VectorBase:LOC119184251"/>
<reference evidence="1" key="2">
    <citation type="submission" date="2021-09" db="EMBL/GenBank/DDBJ databases">
        <authorList>
            <person name="Jia N."/>
            <person name="Wang J."/>
            <person name="Shi W."/>
            <person name="Du L."/>
            <person name="Sun Y."/>
            <person name="Zhan W."/>
            <person name="Jiang J."/>
            <person name="Wang Q."/>
            <person name="Zhang B."/>
            <person name="Ji P."/>
            <person name="Sakyi L.B."/>
            <person name="Cui X."/>
            <person name="Yuan T."/>
            <person name="Jiang B."/>
            <person name="Yang W."/>
            <person name="Lam T.T.-Y."/>
            <person name="Chang Q."/>
            <person name="Ding S."/>
            <person name="Wang X."/>
            <person name="Zhu J."/>
            <person name="Ruan X."/>
            <person name="Zhao L."/>
            <person name="Wei J."/>
            <person name="Que T."/>
            <person name="Du C."/>
            <person name="Cheng J."/>
            <person name="Dai P."/>
            <person name="Han X."/>
            <person name="Huang E."/>
            <person name="Gao Y."/>
            <person name="Liu J."/>
            <person name="Shao H."/>
            <person name="Ye R."/>
            <person name="Li L."/>
            <person name="Wei W."/>
            <person name="Wang X."/>
            <person name="Wang C."/>
            <person name="Huo Q."/>
            <person name="Li W."/>
            <person name="Guo W."/>
            <person name="Chen H."/>
            <person name="Chen S."/>
            <person name="Zhou L."/>
            <person name="Zhou L."/>
            <person name="Ni X."/>
            <person name="Tian J."/>
            <person name="Zhou Y."/>
            <person name="Sheng Y."/>
            <person name="Liu T."/>
            <person name="Pan Y."/>
            <person name="Xia L."/>
            <person name="Li J."/>
            <person name="Zhao F."/>
            <person name="Cao W."/>
        </authorList>
    </citation>
    <scope>NUCLEOTIDE SEQUENCE</scope>
    <source>
        <strain evidence="1">Rmic-2018</strain>
        <tissue evidence="1">Larvae</tissue>
    </source>
</reference>
<accession>A0A9J6DZM9</accession>
<dbReference type="EMBL" id="JABSTU010000006">
    <property type="protein sequence ID" value="KAH8027743.1"/>
    <property type="molecule type" value="Genomic_DNA"/>
</dbReference>
<comment type="caution">
    <text evidence="1">The sequence shown here is derived from an EMBL/GenBank/DDBJ whole genome shotgun (WGS) entry which is preliminary data.</text>
</comment>
<dbReference type="InterPro" id="IPR040391">
    <property type="entry name" value="BEND5"/>
</dbReference>
<reference evidence="1" key="1">
    <citation type="journal article" date="2020" name="Cell">
        <title>Large-Scale Comparative Analyses of Tick Genomes Elucidate Their Genetic Diversity and Vector Capacities.</title>
        <authorList>
            <consortium name="Tick Genome and Microbiome Consortium (TIGMIC)"/>
            <person name="Jia N."/>
            <person name="Wang J."/>
            <person name="Shi W."/>
            <person name="Du L."/>
            <person name="Sun Y."/>
            <person name="Zhan W."/>
            <person name="Jiang J.F."/>
            <person name="Wang Q."/>
            <person name="Zhang B."/>
            <person name="Ji P."/>
            <person name="Bell-Sakyi L."/>
            <person name="Cui X.M."/>
            <person name="Yuan T.T."/>
            <person name="Jiang B.G."/>
            <person name="Yang W.F."/>
            <person name="Lam T.T."/>
            <person name="Chang Q.C."/>
            <person name="Ding S.J."/>
            <person name="Wang X.J."/>
            <person name="Zhu J.G."/>
            <person name="Ruan X.D."/>
            <person name="Zhao L."/>
            <person name="Wei J.T."/>
            <person name="Ye R.Z."/>
            <person name="Que T.C."/>
            <person name="Du C.H."/>
            <person name="Zhou Y.H."/>
            <person name="Cheng J.X."/>
            <person name="Dai P.F."/>
            <person name="Guo W.B."/>
            <person name="Han X.H."/>
            <person name="Huang E.J."/>
            <person name="Li L.F."/>
            <person name="Wei W."/>
            <person name="Gao Y.C."/>
            <person name="Liu J.Z."/>
            <person name="Shao H.Z."/>
            <person name="Wang X."/>
            <person name="Wang C.C."/>
            <person name="Yang T.C."/>
            <person name="Huo Q.B."/>
            <person name="Li W."/>
            <person name="Chen H.Y."/>
            <person name="Chen S.E."/>
            <person name="Zhou L.G."/>
            <person name="Ni X.B."/>
            <person name="Tian J.H."/>
            <person name="Sheng Y."/>
            <person name="Liu T."/>
            <person name="Pan Y.S."/>
            <person name="Xia L.Y."/>
            <person name="Li J."/>
            <person name="Zhao F."/>
            <person name="Cao W.C."/>
        </authorList>
    </citation>
    <scope>NUCLEOTIDE SEQUENCE</scope>
    <source>
        <strain evidence="1">Rmic-2018</strain>
    </source>
</reference>
<dbReference type="GO" id="GO:0003677">
    <property type="term" value="F:DNA binding"/>
    <property type="evidence" value="ECO:0007669"/>
    <property type="project" value="InterPro"/>
</dbReference>
<name>A0A9J6DZM9_RHIMP</name>
<gene>
    <name evidence="1" type="ORF">HPB51_008741</name>
</gene>
<dbReference type="AlphaFoldDB" id="A0A9J6DZM9"/>
<evidence type="ECO:0008006" key="3">
    <source>
        <dbReference type="Google" id="ProtNLM"/>
    </source>
</evidence>
<sequence length="174" mass="19602">MRGTPKVTFVVCRDCYRAVVDNLQKCFISLSVADMAKKAFIGKVSRGLGASDELPLFFQVDNQIHLGNGIFLEQEKWAWLLSRPRDSLFCKEATKLLWGVSALHNRSITGAPCRRYVRSENQAPPRRALTPKKLEAVGNAFSKYIAGTPSEAAPIDRLRKMNRYIAEMLNDLNK</sequence>
<organism evidence="1 2">
    <name type="scientific">Rhipicephalus microplus</name>
    <name type="common">Cattle tick</name>
    <name type="synonym">Boophilus microplus</name>
    <dbReference type="NCBI Taxonomy" id="6941"/>
    <lineage>
        <taxon>Eukaryota</taxon>
        <taxon>Metazoa</taxon>
        <taxon>Ecdysozoa</taxon>
        <taxon>Arthropoda</taxon>
        <taxon>Chelicerata</taxon>
        <taxon>Arachnida</taxon>
        <taxon>Acari</taxon>
        <taxon>Parasitiformes</taxon>
        <taxon>Ixodida</taxon>
        <taxon>Ixodoidea</taxon>
        <taxon>Ixodidae</taxon>
        <taxon>Rhipicephalinae</taxon>
        <taxon>Rhipicephalus</taxon>
        <taxon>Boophilus</taxon>
    </lineage>
</organism>
<dbReference type="GO" id="GO:0045892">
    <property type="term" value="P:negative regulation of DNA-templated transcription"/>
    <property type="evidence" value="ECO:0007669"/>
    <property type="project" value="InterPro"/>
</dbReference>
<keyword evidence="2" id="KW-1185">Reference proteome</keyword>
<protein>
    <recommendedName>
        <fullName evidence="3">BEN domain-containing protein</fullName>
    </recommendedName>
</protein>
<dbReference type="PANTHER" id="PTHR14628">
    <property type="entry name" value="BEN DOMAIN-CONTAINING PROTEIN 5"/>
    <property type="match status" value="1"/>
</dbReference>
<dbReference type="PANTHER" id="PTHR14628:SF1">
    <property type="entry name" value="BEN DOMAIN-CONTAINING PROTEIN 5"/>
    <property type="match status" value="1"/>
</dbReference>
<proteinExistence type="predicted"/>
<dbReference type="Proteomes" id="UP000821866">
    <property type="component" value="Chromosome 4"/>
</dbReference>
<evidence type="ECO:0000313" key="2">
    <source>
        <dbReference type="Proteomes" id="UP000821866"/>
    </source>
</evidence>